<keyword evidence="1" id="KW-0805">Transcription regulation</keyword>
<feature type="domain" description="HTH lacI-type" evidence="4">
    <location>
        <begin position="2"/>
        <end position="76"/>
    </location>
</feature>
<gene>
    <name evidence="5" type="ORF">ACERK3_18850</name>
</gene>
<dbReference type="CDD" id="cd06267">
    <property type="entry name" value="PBP1_LacI_sugar_binding-like"/>
    <property type="match status" value="1"/>
</dbReference>
<dbReference type="Gene3D" id="3.40.50.2300">
    <property type="match status" value="2"/>
</dbReference>
<name>A0ABV4U9Q6_9BACT</name>
<keyword evidence="6" id="KW-1185">Reference proteome</keyword>
<dbReference type="PANTHER" id="PTHR30146">
    <property type="entry name" value="LACI-RELATED TRANSCRIPTIONAL REPRESSOR"/>
    <property type="match status" value="1"/>
</dbReference>
<dbReference type="RefSeq" id="WP_425347255.1">
    <property type="nucleotide sequence ID" value="NZ_JBGUBD010000019.1"/>
</dbReference>
<dbReference type="Pfam" id="PF13377">
    <property type="entry name" value="Peripla_BP_3"/>
    <property type="match status" value="1"/>
</dbReference>
<evidence type="ECO:0000256" key="2">
    <source>
        <dbReference type="ARBA" id="ARBA00023125"/>
    </source>
</evidence>
<dbReference type="Proteomes" id="UP001575105">
    <property type="component" value="Unassembled WGS sequence"/>
</dbReference>
<dbReference type="Gene3D" id="1.10.260.40">
    <property type="entry name" value="lambda repressor-like DNA-binding domains"/>
    <property type="match status" value="1"/>
</dbReference>
<dbReference type="SMART" id="SM00354">
    <property type="entry name" value="HTH_LACI"/>
    <property type="match status" value="1"/>
</dbReference>
<dbReference type="SUPFAM" id="SSF53822">
    <property type="entry name" value="Periplasmic binding protein-like I"/>
    <property type="match status" value="1"/>
</dbReference>
<dbReference type="InterPro" id="IPR046335">
    <property type="entry name" value="LacI/GalR-like_sensor"/>
</dbReference>
<dbReference type="InterPro" id="IPR028082">
    <property type="entry name" value="Peripla_BP_I"/>
</dbReference>
<proteinExistence type="predicted"/>
<keyword evidence="2 5" id="KW-0238">DNA-binding</keyword>
<sequence>MNPSLREIADRVELSYQTVANVLSVNSKTRVRYSTRTQQKIQAVAKQMGYRPHLGARSISTGRFGSLSLLMSTHSKRRSLPQDMLDGMLRASADLGLHLSVETVDRVLTDPKFVPRMLREWCSDGLLVDFVGVPSEMEQLISDSQVPTVWINRKRHHDTVRPDDFQAGQLAAETLLALGHRRIAYVQLLHSALKLPQLHYSVTDRIEGFQTSVQAAGLKSEVISFDQALPQAEIESWATAFLSDPDRPTAVVAADVLERETLLLGCARLNLRVPEDLSILAFASGKLSGCEVGWQSFTNVAVDWHKVGDQSVRMLVRVIENHHVDPILIPFELTEGQTTAPLPA</sequence>
<dbReference type="SUPFAM" id="SSF47413">
    <property type="entry name" value="lambda repressor-like DNA-binding domains"/>
    <property type="match status" value="1"/>
</dbReference>
<evidence type="ECO:0000256" key="3">
    <source>
        <dbReference type="ARBA" id="ARBA00023163"/>
    </source>
</evidence>
<dbReference type="EMBL" id="JBGUBD010000019">
    <property type="protein sequence ID" value="MFA9480334.1"/>
    <property type="molecule type" value="Genomic_DNA"/>
</dbReference>
<evidence type="ECO:0000256" key="1">
    <source>
        <dbReference type="ARBA" id="ARBA00023015"/>
    </source>
</evidence>
<dbReference type="GO" id="GO:0003677">
    <property type="term" value="F:DNA binding"/>
    <property type="evidence" value="ECO:0007669"/>
    <property type="project" value="UniProtKB-KW"/>
</dbReference>
<evidence type="ECO:0000259" key="4">
    <source>
        <dbReference type="SMART" id="SM00354"/>
    </source>
</evidence>
<keyword evidence="3" id="KW-0804">Transcription</keyword>
<dbReference type="InterPro" id="IPR000843">
    <property type="entry name" value="HTH_LacI"/>
</dbReference>
<dbReference type="InterPro" id="IPR010982">
    <property type="entry name" value="Lambda_DNA-bd_dom_sf"/>
</dbReference>
<dbReference type="PANTHER" id="PTHR30146:SF109">
    <property type="entry name" value="HTH-TYPE TRANSCRIPTIONAL REGULATOR GALS"/>
    <property type="match status" value="1"/>
</dbReference>
<organism evidence="5 6">
    <name type="scientific">Natronomicrosphaera hydrolytica</name>
    <dbReference type="NCBI Taxonomy" id="3242702"/>
    <lineage>
        <taxon>Bacteria</taxon>
        <taxon>Pseudomonadati</taxon>
        <taxon>Planctomycetota</taxon>
        <taxon>Phycisphaerae</taxon>
        <taxon>Phycisphaerales</taxon>
        <taxon>Phycisphaeraceae</taxon>
        <taxon>Natronomicrosphaera</taxon>
    </lineage>
</organism>
<reference evidence="5 6" key="1">
    <citation type="submission" date="2024-08" db="EMBL/GenBank/DDBJ databases">
        <title>Whole-genome sequencing of halo(alkali)philic microorganisms from hypersaline lakes.</title>
        <authorList>
            <person name="Sorokin D.Y."/>
            <person name="Merkel A.Y."/>
            <person name="Messina E."/>
            <person name="Yakimov M."/>
        </authorList>
    </citation>
    <scope>NUCLEOTIDE SEQUENCE [LARGE SCALE GENOMIC DNA]</scope>
    <source>
        <strain evidence="5 6">AB-hyl4</strain>
    </source>
</reference>
<protein>
    <submittedName>
        <fullName evidence="5">LacI family DNA-binding transcriptional regulator</fullName>
    </submittedName>
</protein>
<evidence type="ECO:0000313" key="6">
    <source>
        <dbReference type="Proteomes" id="UP001575105"/>
    </source>
</evidence>
<evidence type="ECO:0000313" key="5">
    <source>
        <dbReference type="EMBL" id="MFA9480334.1"/>
    </source>
</evidence>
<accession>A0ABV4U9Q6</accession>
<comment type="caution">
    <text evidence="5">The sequence shown here is derived from an EMBL/GenBank/DDBJ whole genome shotgun (WGS) entry which is preliminary data.</text>
</comment>